<evidence type="ECO:0000259" key="4">
    <source>
        <dbReference type="Pfam" id="PF00177"/>
    </source>
</evidence>
<name>A0A382VLJ2_9ZZZZ</name>
<dbReference type="GO" id="GO:0005840">
    <property type="term" value="C:ribosome"/>
    <property type="evidence" value="ECO:0007669"/>
    <property type="project" value="UniProtKB-KW"/>
</dbReference>
<protein>
    <recommendedName>
        <fullName evidence="4">Small ribosomal subunit protein uS7 domain-containing protein</fullName>
    </recommendedName>
</protein>
<dbReference type="GO" id="GO:0006412">
    <property type="term" value="P:translation"/>
    <property type="evidence" value="ECO:0007669"/>
    <property type="project" value="InterPro"/>
</dbReference>
<evidence type="ECO:0000256" key="1">
    <source>
        <dbReference type="ARBA" id="ARBA00007151"/>
    </source>
</evidence>
<dbReference type="PANTHER" id="PTHR11205">
    <property type="entry name" value="RIBOSOMAL PROTEIN S7"/>
    <property type="match status" value="1"/>
</dbReference>
<keyword evidence="2" id="KW-0689">Ribosomal protein</keyword>
<dbReference type="PIRSF" id="PIRSF002122">
    <property type="entry name" value="RPS7p_RPS7a_RPS5e_RPS7o"/>
    <property type="match status" value="1"/>
</dbReference>
<feature type="domain" description="Small ribosomal subunit protein uS7" evidence="4">
    <location>
        <begin position="3"/>
        <end position="99"/>
    </location>
</feature>
<dbReference type="Gene3D" id="1.10.455.10">
    <property type="entry name" value="Ribosomal protein S7 domain"/>
    <property type="match status" value="1"/>
</dbReference>
<evidence type="ECO:0000313" key="5">
    <source>
        <dbReference type="EMBL" id="SVD47406.1"/>
    </source>
</evidence>
<dbReference type="Pfam" id="PF00177">
    <property type="entry name" value="Ribosomal_S7"/>
    <property type="match status" value="1"/>
</dbReference>
<gene>
    <name evidence="5" type="ORF">METZ01_LOCUS400260</name>
</gene>
<reference evidence="5" key="1">
    <citation type="submission" date="2018-05" db="EMBL/GenBank/DDBJ databases">
        <authorList>
            <person name="Lanie J.A."/>
            <person name="Ng W.-L."/>
            <person name="Kazmierczak K.M."/>
            <person name="Andrzejewski T.M."/>
            <person name="Davidsen T.M."/>
            <person name="Wayne K.J."/>
            <person name="Tettelin H."/>
            <person name="Glass J.I."/>
            <person name="Rusch D."/>
            <person name="Podicherti R."/>
            <person name="Tsui H.-C.T."/>
            <person name="Winkler M.E."/>
        </authorList>
    </citation>
    <scope>NUCLEOTIDE SEQUENCE</scope>
</reference>
<comment type="similarity">
    <text evidence="1">Belongs to the universal ribosomal protein uS7 family.</text>
</comment>
<accession>A0A382VLJ2</accession>
<organism evidence="5">
    <name type="scientific">marine metagenome</name>
    <dbReference type="NCBI Taxonomy" id="408172"/>
    <lineage>
        <taxon>unclassified sequences</taxon>
        <taxon>metagenomes</taxon>
        <taxon>ecological metagenomes</taxon>
    </lineage>
</organism>
<proteinExistence type="inferred from homology"/>
<dbReference type="InterPro" id="IPR000235">
    <property type="entry name" value="Ribosomal_uS7"/>
</dbReference>
<keyword evidence="3" id="KW-0687">Ribonucleoprotein</keyword>
<dbReference type="InterPro" id="IPR036823">
    <property type="entry name" value="Ribosomal_uS7_dom_sf"/>
</dbReference>
<dbReference type="GO" id="GO:1990904">
    <property type="term" value="C:ribonucleoprotein complex"/>
    <property type="evidence" value="ECO:0007669"/>
    <property type="project" value="UniProtKB-KW"/>
</dbReference>
<dbReference type="EMBL" id="UINC01152959">
    <property type="protein sequence ID" value="SVD47406.1"/>
    <property type="molecule type" value="Genomic_DNA"/>
</dbReference>
<evidence type="ECO:0000256" key="3">
    <source>
        <dbReference type="ARBA" id="ARBA00023274"/>
    </source>
</evidence>
<feature type="non-terminal residue" evidence="5">
    <location>
        <position position="99"/>
    </location>
</feature>
<evidence type="ECO:0000256" key="2">
    <source>
        <dbReference type="ARBA" id="ARBA00022980"/>
    </source>
</evidence>
<dbReference type="InterPro" id="IPR023798">
    <property type="entry name" value="Ribosomal_uS7_dom"/>
</dbReference>
<sequence length="99" mass="11176">MARRYKPQPRTITPDSRYGSKQVSMFVNRMMKDGKKSVATKIMYDAFDIMGKKGEVDALDLFSKALKNVSPSVEVKPRRVGGATYQVPIEVPPNRREAL</sequence>
<dbReference type="AlphaFoldDB" id="A0A382VLJ2"/>
<dbReference type="SUPFAM" id="SSF47973">
    <property type="entry name" value="Ribosomal protein S7"/>
    <property type="match status" value="1"/>
</dbReference>